<dbReference type="Gene3D" id="3.40.50.1820">
    <property type="entry name" value="alpha/beta hydrolase"/>
    <property type="match status" value="1"/>
</dbReference>
<reference evidence="6 7" key="1">
    <citation type="submission" date="2018-11" db="EMBL/GenBank/DDBJ databases">
        <title>Draft genome sequence of Ferruginibacter sp. BO-59.</title>
        <authorList>
            <person name="Im W.T."/>
        </authorList>
    </citation>
    <scope>NUCLEOTIDE SEQUENCE [LARGE SCALE GENOMIC DNA]</scope>
    <source>
        <strain evidence="6 7">BO-59</strain>
    </source>
</reference>
<keyword evidence="3" id="KW-0378">Hydrolase</keyword>
<proteinExistence type="predicted"/>
<dbReference type="InterPro" id="IPR054579">
    <property type="entry name" value="GCE-like_dom"/>
</dbReference>
<dbReference type="GO" id="GO:0052689">
    <property type="term" value="F:carboxylic ester hydrolase activity"/>
    <property type="evidence" value="ECO:0007669"/>
    <property type="project" value="UniProtKB-KW"/>
</dbReference>
<dbReference type="OrthoDB" id="9809261at2"/>
<dbReference type="Proteomes" id="UP000267223">
    <property type="component" value="Unassembled WGS sequence"/>
</dbReference>
<evidence type="ECO:0000256" key="4">
    <source>
        <dbReference type="SAM" id="SignalP"/>
    </source>
</evidence>
<comment type="caution">
    <text evidence="6">The sequence shown here is derived from an EMBL/GenBank/DDBJ whole genome shotgun (WGS) entry which is preliminary data.</text>
</comment>
<dbReference type="EMBL" id="RJJR01000008">
    <property type="protein sequence ID" value="RNI36230.1"/>
    <property type="molecule type" value="Genomic_DNA"/>
</dbReference>
<evidence type="ECO:0000313" key="7">
    <source>
        <dbReference type="Proteomes" id="UP000267223"/>
    </source>
</evidence>
<name>A0A3M9NEK1_9BACT</name>
<dbReference type="SUPFAM" id="SSF53474">
    <property type="entry name" value="alpha/beta-Hydrolases"/>
    <property type="match status" value="1"/>
</dbReference>
<evidence type="ECO:0000313" key="6">
    <source>
        <dbReference type="EMBL" id="RNI36230.1"/>
    </source>
</evidence>
<evidence type="ECO:0000256" key="1">
    <source>
        <dbReference type="ARBA" id="ARBA00022487"/>
    </source>
</evidence>
<evidence type="ECO:0000256" key="3">
    <source>
        <dbReference type="ARBA" id="ARBA00022801"/>
    </source>
</evidence>
<evidence type="ECO:0000259" key="5">
    <source>
        <dbReference type="Pfam" id="PF22244"/>
    </source>
</evidence>
<keyword evidence="7" id="KW-1185">Reference proteome</keyword>
<feature type="chain" id="PRO_5018041643" evidence="4">
    <location>
        <begin position="20"/>
        <end position="513"/>
    </location>
</feature>
<organism evidence="6 7">
    <name type="scientific">Hanamia caeni</name>
    <dbReference type="NCBI Taxonomy" id="2294116"/>
    <lineage>
        <taxon>Bacteria</taxon>
        <taxon>Pseudomonadati</taxon>
        <taxon>Bacteroidota</taxon>
        <taxon>Chitinophagia</taxon>
        <taxon>Chitinophagales</taxon>
        <taxon>Chitinophagaceae</taxon>
        <taxon>Hanamia</taxon>
    </lineage>
</organism>
<keyword evidence="2 4" id="KW-0732">Signal</keyword>
<accession>A0A3M9NEK1</accession>
<evidence type="ECO:0000256" key="2">
    <source>
        <dbReference type="ARBA" id="ARBA00022729"/>
    </source>
</evidence>
<dbReference type="RefSeq" id="WP_123120783.1">
    <property type="nucleotide sequence ID" value="NZ_RJJR01000008.1"/>
</dbReference>
<feature type="signal peptide" evidence="4">
    <location>
        <begin position="1"/>
        <end position="19"/>
    </location>
</feature>
<gene>
    <name evidence="6" type="ORF">EFY79_11155</name>
</gene>
<protein>
    <submittedName>
        <fullName evidence="6">Acetylxylan esterase</fullName>
    </submittedName>
</protein>
<keyword evidence="1" id="KW-0719">Serine esterase</keyword>
<feature type="domain" description="4-O-methyl-glucuronoyl methylesterase-like" evidence="5">
    <location>
        <begin position="294"/>
        <end position="453"/>
    </location>
</feature>
<dbReference type="AlphaFoldDB" id="A0A3M9NEK1"/>
<dbReference type="InterPro" id="IPR029058">
    <property type="entry name" value="AB_hydrolase_fold"/>
</dbReference>
<sequence length="513" mass="56798">MKKFFLFSIAIILSKFLIAQDTTINGISYPKPVNFTAQQNQENMMKQLGITSLRPGPSGNELAPNHANYDTTKADPCPKLPEILTTKNGKKVTTPEMWWKVRRPEIVEDYEREVYGRIPKNIPEVKWTVKVTDREFIRRGFIPVIAKEIVGHVDNSAYPLINVDIKMMLVIPMNVKGPVPVLMMFGQPSFPSPAQPSNDDMEILNATFKEMMIKANPEVKKIFDKYPAYSPITKTTINFFAPQTGEASPTEQLLAAGWGYCTIDPNSIQADNGDGLTKGIIGLINKGQPRKPDDWGALRAWSWGAARALDYLETDSLVDAKKVGIEGVSRYGKAALVTLAFEPRFATALVGSPGKGGATLLRRNFGEAVESLTGGEFYWMAGNFLKYGAEKSKFGKMTGCDLPVDSHELIALCAPRPMFLSYGIPAKGDANWLDHRGSFKAIVAAGVAYKLLGAKDLGVGNDYMQEYMPPVNVGLLDGQLAWRQHDGGHTDAPNFKYFISWANKNLNYEKKSR</sequence>
<dbReference type="Pfam" id="PF22244">
    <property type="entry name" value="GCE_fung"/>
    <property type="match status" value="1"/>
</dbReference>